<evidence type="ECO:0000256" key="6">
    <source>
        <dbReference type="ARBA" id="ARBA00038861"/>
    </source>
</evidence>
<feature type="binding site" evidence="11">
    <location>
        <position position="60"/>
    </location>
    <ligand>
        <name>S-adenosyl-L-methionine</name>
        <dbReference type="ChEBI" id="CHEBI:59789"/>
    </ligand>
</feature>
<evidence type="ECO:0000256" key="2">
    <source>
        <dbReference type="ARBA" id="ARBA00022603"/>
    </source>
</evidence>
<feature type="domain" description="Ribosomal RNA methyltransferase FtsJ" evidence="13">
    <location>
        <begin position="28"/>
        <end position="204"/>
    </location>
</feature>
<reference evidence="14 15" key="1">
    <citation type="submission" date="2020-08" db="EMBL/GenBank/DDBJ databases">
        <title>Genomic Encyclopedia of Type Strains, Phase IV (KMG-IV): sequencing the most valuable type-strain genomes for metagenomic binning, comparative biology and taxonomic classification.</title>
        <authorList>
            <person name="Goeker M."/>
        </authorList>
    </citation>
    <scope>NUCLEOTIDE SEQUENCE [LARGE SCALE GENOMIC DNA]</scope>
    <source>
        <strain evidence="14 15">DSM 106739</strain>
    </source>
</reference>
<comment type="function">
    <text evidence="5 11">Specifically methylates the uridine in position 2552 of 23S rRNA at the 2'-O position of the ribose in the fully assembled 50S ribosomal subunit.</text>
</comment>
<evidence type="ECO:0000313" key="15">
    <source>
        <dbReference type="Proteomes" id="UP000561045"/>
    </source>
</evidence>
<dbReference type="AlphaFoldDB" id="A0A840BMG1"/>
<dbReference type="EMBL" id="JACIET010000001">
    <property type="protein sequence ID" value="MBB4012066.1"/>
    <property type="molecule type" value="Genomic_DNA"/>
</dbReference>
<dbReference type="InterPro" id="IPR015507">
    <property type="entry name" value="rRNA-MeTfrase_E"/>
</dbReference>
<evidence type="ECO:0000256" key="4">
    <source>
        <dbReference type="ARBA" id="ARBA00022691"/>
    </source>
</evidence>
<dbReference type="PANTHER" id="PTHR10920:SF18">
    <property type="entry name" value="RRNA METHYLTRANSFERASE 2, MITOCHONDRIAL"/>
    <property type="match status" value="1"/>
</dbReference>
<evidence type="ECO:0000256" key="1">
    <source>
        <dbReference type="ARBA" id="ARBA00022552"/>
    </source>
</evidence>
<keyword evidence="3 11" id="KW-0808">Transferase</keyword>
<keyword evidence="11" id="KW-0963">Cytoplasm</keyword>
<dbReference type="RefSeq" id="WP_183633476.1">
    <property type="nucleotide sequence ID" value="NZ_BAABLE010000011.1"/>
</dbReference>
<dbReference type="PANTHER" id="PTHR10920">
    <property type="entry name" value="RIBOSOMAL RNA METHYLTRANSFERASE"/>
    <property type="match status" value="1"/>
</dbReference>
<keyword evidence="1 11" id="KW-0698">rRNA processing</keyword>
<evidence type="ECO:0000313" key="14">
    <source>
        <dbReference type="EMBL" id="MBB4012066.1"/>
    </source>
</evidence>
<comment type="catalytic activity">
    <reaction evidence="10 11">
        <text>uridine(2552) in 23S rRNA + S-adenosyl-L-methionine = 2'-O-methyluridine(2552) in 23S rRNA + S-adenosyl-L-homocysteine + H(+)</text>
        <dbReference type="Rhea" id="RHEA:42720"/>
        <dbReference type="Rhea" id="RHEA-COMP:10202"/>
        <dbReference type="Rhea" id="RHEA-COMP:10203"/>
        <dbReference type="ChEBI" id="CHEBI:15378"/>
        <dbReference type="ChEBI" id="CHEBI:57856"/>
        <dbReference type="ChEBI" id="CHEBI:59789"/>
        <dbReference type="ChEBI" id="CHEBI:65315"/>
        <dbReference type="ChEBI" id="CHEBI:74478"/>
        <dbReference type="EC" id="2.1.1.166"/>
    </reaction>
</comment>
<dbReference type="GO" id="GO:0005737">
    <property type="term" value="C:cytoplasm"/>
    <property type="evidence" value="ECO:0007669"/>
    <property type="project" value="UniProtKB-SubCell"/>
</dbReference>
<dbReference type="FunFam" id="3.40.50.150:FF:000005">
    <property type="entry name" value="Ribosomal RNA large subunit methyltransferase E"/>
    <property type="match status" value="1"/>
</dbReference>
<dbReference type="Pfam" id="PF01728">
    <property type="entry name" value="FtsJ"/>
    <property type="match status" value="1"/>
</dbReference>
<organism evidence="14 15">
    <name type="scientific">Niveibacterium umoris</name>
    <dbReference type="NCBI Taxonomy" id="1193620"/>
    <lineage>
        <taxon>Bacteria</taxon>
        <taxon>Pseudomonadati</taxon>
        <taxon>Pseudomonadota</taxon>
        <taxon>Betaproteobacteria</taxon>
        <taxon>Rhodocyclales</taxon>
        <taxon>Rhodocyclaceae</taxon>
        <taxon>Niveibacterium</taxon>
    </lineage>
</organism>
<dbReference type="EC" id="2.1.1.166" evidence="6 11"/>
<dbReference type="Gene3D" id="3.40.50.150">
    <property type="entry name" value="Vaccinia Virus protein VP39"/>
    <property type="match status" value="1"/>
</dbReference>
<evidence type="ECO:0000256" key="7">
    <source>
        <dbReference type="ARBA" id="ARBA00041129"/>
    </source>
</evidence>
<dbReference type="HAMAP" id="MF_01547">
    <property type="entry name" value="RNA_methyltr_E"/>
    <property type="match status" value="1"/>
</dbReference>
<keyword evidence="2 11" id="KW-0489">Methyltransferase</keyword>
<dbReference type="Proteomes" id="UP000561045">
    <property type="component" value="Unassembled WGS sequence"/>
</dbReference>
<feature type="binding site" evidence="11">
    <location>
        <position position="80"/>
    </location>
    <ligand>
        <name>S-adenosyl-L-methionine</name>
        <dbReference type="ChEBI" id="CHEBI:59789"/>
    </ligand>
</feature>
<evidence type="ECO:0000256" key="12">
    <source>
        <dbReference type="PIRSR" id="PIRSR005461-1"/>
    </source>
</evidence>
<dbReference type="SUPFAM" id="SSF53335">
    <property type="entry name" value="S-adenosyl-L-methionine-dependent methyltransferases"/>
    <property type="match status" value="1"/>
</dbReference>
<keyword evidence="4 11" id="KW-0949">S-adenosyl-L-methionine</keyword>
<feature type="active site" description="Proton acceptor" evidence="11 12">
    <location>
        <position position="161"/>
    </location>
</feature>
<sequence length="206" mass="22875">MKRTKTSKQWMQEHVNDPWVHRAKAEGYRSRAAFKLTEIDQKDRLLAKGQVVVELGAAPGSWTQVVVKKVMPGGRVFALDLLEFAPIEGVEFIQGDFTEESVLAALEERLGGRAVDLVLSDIAPNISGIATIDQGRSIYLCELALDFAERHLMSGGNMLVKVFQGSGFDEFRKAMGRVFSQVHVRKPAASRDRSSEVYLLGLGKRQ</sequence>
<comment type="subcellular location">
    <subcellularLocation>
        <location evidence="11">Cytoplasm</location>
    </subcellularLocation>
</comment>
<keyword evidence="15" id="KW-1185">Reference proteome</keyword>
<evidence type="ECO:0000256" key="10">
    <source>
        <dbReference type="ARBA" id="ARBA00048970"/>
    </source>
</evidence>
<evidence type="ECO:0000256" key="11">
    <source>
        <dbReference type="HAMAP-Rule" id="MF_01547"/>
    </source>
</evidence>
<evidence type="ECO:0000256" key="5">
    <source>
        <dbReference type="ARBA" id="ARBA00037569"/>
    </source>
</evidence>
<evidence type="ECO:0000256" key="3">
    <source>
        <dbReference type="ARBA" id="ARBA00022679"/>
    </source>
</evidence>
<evidence type="ECO:0000259" key="13">
    <source>
        <dbReference type="Pfam" id="PF01728"/>
    </source>
</evidence>
<evidence type="ECO:0000256" key="9">
    <source>
        <dbReference type="ARBA" id="ARBA00042745"/>
    </source>
</evidence>
<name>A0A840BMG1_9RHOO</name>
<dbReference type="InterPro" id="IPR002877">
    <property type="entry name" value="RNA_MeTrfase_FtsJ_dom"/>
</dbReference>
<dbReference type="InterPro" id="IPR050082">
    <property type="entry name" value="RNA_methyltr_RlmE"/>
</dbReference>
<accession>A0A840BMG1</accession>
<feature type="binding site" evidence="11">
    <location>
        <position position="96"/>
    </location>
    <ligand>
        <name>S-adenosyl-L-methionine</name>
        <dbReference type="ChEBI" id="CHEBI:59789"/>
    </ligand>
</feature>
<feature type="binding site" evidence="11">
    <location>
        <position position="62"/>
    </location>
    <ligand>
        <name>S-adenosyl-L-methionine</name>
        <dbReference type="ChEBI" id="CHEBI:59789"/>
    </ligand>
</feature>
<dbReference type="GO" id="GO:0008650">
    <property type="term" value="F:rRNA (uridine-2'-O-)-methyltransferase activity"/>
    <property type="evidence" value="ECO:0007669"/>
    <property type="project" value="UniProtKB-UniRule"/>
</dbReference>
<gene>
    <name evidence="11" type="primary">rlmE</name>
    <name evidence="11" type="synonym">ftsJ</name>
    <name evidence="11" type="synonym">rrmJ</name>
    <name evidence="14" type="ORF">GGR36_001374</name>
</gene>
<comment type="similarity">
    <text evidence="11">Belongs to the class I-like SAM-binding methyltransferase superfamily. RNA methyltransferase RlmE family.</text>
</comment>
<comment type="caution">
    <text evidence="14">The sequence shown here is derived from an EMBL/GenBank/DDBJ whole genome shotgun (WGS) entry which is preliminary data.</text>
</comment>
<evidence type="ECO:0000256" key="8">
    <source>
        <dbReference type="ARBA" id="ARBA00041995"/>
    </source>
</evidence>
<dbReference type="InterPro" id="IPR029063">
    <property type="entry name" value="SAM-dependent_MTases_sf"/>
</dbReference>
<dbReference type="PIRSF" id="PIRSF005461">
    <property type="entry name" value="23S_rRNA_mtase"/>
    <property type="match status" value="1"/>
</dbReference>
<feature type="binding site" evidence="11">
    <location>
        <position position="121"/>
    </location>
    <ligand>
        <name>S-adenosyl-L-methionine</name>
        <dbReference type="ChEBI" id="CHEBI:59789"/>
    </ligand>
</feature>
<proteinExistence type="inferred from homology"/>
<protein>
    <recommendedName>
        <fullName evidence="7 11">Ribosomal RNA large subunit methyltransferase E</fullName>
        <ecNumber evidence="6 11">2.1.1.166</ecNumber>
    </recommendedName>
    <alternativeName>
        <fullName evidence="9 11">23S rRNA Um2552 methyltransferase</fullName>
    </alternativeName>
    <alternativeName>
        <fullName evidence="8 11">rRNA (uridine-2'-O-)-methyltransferase</fullName>
    </alternativeName>
</protein>